<evidence type="ECO:0000256" key="1">
    <source>
        <dbReference type="SAM" id="Coils"/>
    </source>
</evidence>
<gene>
    <name evidence="2" type="ORF">BIV57_05290</name>
</gene>
<dbReference type="EMBL" id="MLCF01000020">
    <property type="protein sequence ID" value="OIV38523.1"/>
    <property type="molecule type" value="Genomic_DNA"/>
</dbReference>
<organism evidence="2 3">
    <name type="scientific">Mangrovactinospora gilvigrisea</name>
    <dbReference type="NCBI Taxonomy" id="1428644"/>
    <lineage>
        <taxon>Bacteria</taxon>
        <taxon>Bacillati</taxon>
        <taxon>Actinomycetota</taxon>
        <taxon>Actinomycetes</taxon>
        <taxon>Kitasatosporales</taxon>
        <taxon>Streptomycetaceae</taxon>
        <taxon>Mangrovactinospora</taxon>
    </lineage>
</organism>
<dbReference type="AlphaFoldDB" id="A0A1J7BIM8"/>
<dbReference type="RefSeq" id="WP_245797441.1">
    <property type="nucleotide sequence ID" value="NZ_MLCF01000020.1"/>
</dbReference>
<feature type="coiled-coil region" evidence="1">
    <location>
        <begin position="125"/>
        <end position="159"/>
    </location>
</feature>
<proteinExistence type="predicted"/>
<dbReference type="STRING" id="1428644.BIV57_05290"/>
<evidence type="ECO:0000313" key="2">
    <source>
        <dbReference type="EMBL" id="OIV38523.1"/>
    </source>
</evidence>
<reference evidence="2 3" key="1">
    <citation type="submission" date="2016-10" db="EMBL/GenBank/DDBJ databases">
        <title>Genome sequence of Streptomyces gilvigriseus MUSC 26.</title>
        <authorList>
            <person name="Lee L.-H."/>
            <person name="Ser H.-L."/>
        </authorList>
    </citation>
    <scope>NUCLEOTIDE SEQUENCE [LARGE SCALE GENOMIC DNA]</scope>
    <source>
        <strain evidence="2 3">MUSC 26</strain>
    </source>
</reference>
<evidence type="ECO:0000313" key="3">
    <source>
        <dbReference type="Proteomes" id="UP000243342"/>
    </source>
</evidence>
<protein>
    <submittedName>
        <fullName evidence="2">Uncharacterized protein</fullName>
    </submittedName>
</protein>
<keyword evidence="1" id="KW-0175">Coiled coil</keyword>
<keyword evidence="3" id="KW-1185">Reference proteome</keyword>
<name>A0A1J7BIM8_9ACTN</name>
<dbReference type="Proteomes" id="UP000243342">
    <property type="component" value="Unassembled WGS sequence"/>
</dbReference>
<accession>A0A1J7BIM8</accession>
<comment type="caution">
    <text evidence="2">The sequence shown here is derived from an EMBL/GenBank/DDBJ whole genome shotgun (WGS) entry which is preliminary data.</text>
</comment>
<sequence>MASSRNAGPAAAVARAAAAQAVLLPFLLLAAAPMAFAGGGTRSWRRRNEAARADAQSAKDAAAQAFYELDTAQRDLRISIETIGAVDDSPGARRALGDFETLGARINEVSTAYIDTLDRHDLDAAELETSAAQDAQRELSRAKEDLVRARRDLESFSAALEPLLERAAGQLAQVAPAVERAKQSWLTATASVEEVKKANLKADDLMARLVALNADLTKLNEGAGVHGVRPTLERATAVQRAAEIIRTEADRLPERAREIDRRVRSLRTRLDAARTRLEQVQPTLSELRRRFSVACWEDLQQVDRQAEQALRTAEQRLADAARARDEQRWPDATGALGTVRSLLNDADGAVAAPGDRLRRLNEVERNPRQEIDQARFAVRDAQRLAMSMPGAGPVVDPRWARPLDEAVERLERVERGLEAEHRKHPDYWAFLQETEGIKETAAEVVRGIREAMAQRR</sequence>